<evidence type="ECO:0000256" key="1">
    <source>
        <dbReference type="SAM" id="MobiDB-lite"/>
    </source>
</evidence>
<comment type="caution">
    <text evidence="2">The sequence shown here is derived from an EMBL/GenBank/DDBJ whole genome shotgun (WGS) entry which is preliminary data.</text>
</comment>
<evidence type="ECO:0000313" key="3">
    <source>
        <dbReference type="Proteomes" id="UP000299102"/>
    </source>
</evidence>
<accession>A0A4C1Y501</accession>
<dbReference type="AlphaFoldDB" id="A0A4C1Y501"/>
<dbReference type="OrthoDB" id="7383249at2759"/>
<feature type="compositionally biased region" description="Basic residues" evidence="1">
    <location>
        <begin position="85"/>
        <end position="115"/>
    </location>
</feature>
<name>A0A4C1Y501_EUMVA</name>
<protein>
    <submittedName>
        <fullName evidence="2">Uncharacterized protein</fullName>
    </submittedName>
</protein>
<reference evidence="2 3" key="1">
    <citation type="journal article" date="2019" name="Commun. Biol.">
        <title>The bagworm genome reveals a unique fibroin gene that provides high tensile strength.</title>
        <authorList>
            <person name="Kono N."/>
            <person name="Nakamura H."/>
            <person name="Ohtoshi R."/>
            <person name="Tomita M."/>
            <person name="Numata K."/>
            <person name="Arakawa K."/>
        </authorList>
    </citation>
    <scope>NUCLEOTIDE SEQUENCE [LARGE SCALE GENOMIC DNA]</scope>
</reference>
<organism evidence="2 3">
    <name type="scientific">Eumeta variegata</name>
    <name type="common">Bagworm moth</name>
    <name type="synonym">Eumeta japonica</name>
    <dbReference type="NCBI Taxonomy" id="151549"/>
    <lineage>
        <taxon>Eukaryota</taxon>
        <taxon>Metazoa</taxon>
        <taxon>Ecdysozoa</taxon>
        <taxon>Arthropoda</taxon>
        <taxon>Hexapoda</taxon>
        <taxon>Insecta</taxon>
        <taxon>Pterygota</taxon>
        <taxon>Neoptera</taxon>
        <taxon>Endopterygota</taxon>
        <taxon>Lepidoptera</taxon>
        <taxon>Glossata</taxon>
        <taxon>Ditrysia</taxon>
        <taxon>Tineoidea</taxon>
        <taxon>Psychidae</taxon>
        <taxon>Oiketicinae</taxon>
        <taxon>Eumeta</taxon>
    </lineage>
</organism>
<dbReference type="EMBL" id="BGZK01001056">
    <property type="protein sequence ID" value="GBP69902.1"/>
    <property type="molecule type" value="Genomic_DNA"/>
</dbReference>
<sequence length="198" mass="21122">MPLSLAGLLPPIHSTEDSIPALHEESAVLDPQDQPKPLSILPAQEMHRRRHEQRCGRRAADAVALCKRAGECTLSGPQVNGRRAPSLRHAPRRAHRTAPPHRTAPRRTAPHRAARHSATVKAEKGTGNETAHGAGPAALLERGQGPAQSLLTARGARPLPALRGERPPPHVKFKGGAARAAAQCEGVRPVYRSSALSE</sequence>
<gene>
    <name evidence="2" type="ORF">EVAR_83220_1</name>
</gene>
<proteinExistence type="predicted"/>
<feature type="region of interest" description="Disordered" evidence="1">
    <location>
        <begin position="73"/>
        <end position="183"/>
    </location>
</feature>
<dbReference type="Proteomes" id="UP000299102">
    <property type="component" value="Unassembled WGS sequence"/>
</dbReference>
<keyword evidence="3" id="KW-1185">Reference proteome</keyword>
<evidence type="ECO:0000313" key="2">
    <source>
        <dbReference type="EMBL" id="GBP69902.1"/>
    </source>
</evidence>